<reference evidence="7" key="1">
    <citation type="journal article" date="2021" name="PeerJ">
        <title>Extensive microbial diversity within the chicken gut microbiome revealed by metagenomics and culture.</title>
        <authorList>
            <person name="Gilroy R."/>
            <person name="Ravi A."/>
            <person name="Getino M."/>
            <person name="Pursley I."/>
            <person name="Horton D.L."/>
            <person name="Alikhan N.F."/>
            <person name="Baker D."/>
            <person name="Gharbi K."/>
            <person name="Hall N."/>
            <person name="Watson M."/>
            <person name="Adriaenssens E.M."/>
            <person name="Foster-Nyarko E."/>
            <person name="Jarju S."/>
            <person name="Secka A."/>
            <person name="Antonio M."/>
            <person name="Oren A."/>
            <person name="Chaudhuri R.R."/>
            <person name="La Ragione R."/>
            <person name="Hildebrand F."/>
            <person name="Pallen M.J."/>
        </authorList>
    </citation>
    <scope>NUCLEOTIDE SEQUENCE</scope>
    <source>
        <strain evidence="7">CHK195-6426</strain>
    </source>
</reference>
<dbReference type="GO" id="GO:0016020">
    <property type="term" value="C:membrane"/>
    <property type="evidence" value="ECO:0007669"/>
    <property type="project" value="InterPro"/>
</dbReference>
<name>A0A9D1R7W8_9FIRM</name>
<evidence type="ECO:0000256" key="3">
    <source>
        <dbReference type="ARBA" id="ARBA00022692"/>
    </source>
</evidence>
<evidence type="ECO:0000256" key="6">
    <source>
        <dbReference type="SAM" id="Phobius"/>
    </source>
</evidence>
<accession>A0A9D1R7W8</accession>
<keyword evidence="7" id="KW-0282">Flagellum</keyword>
<keyword evidence="4 6" id="KW-1133">Transmembrane helix</keyword>
<dbReference type="InterPro" id="IPR022781">
    <property type="entry name" value="Flagellar_biosynth_FliO"/>
</dbReference>
<evidence type="ECO:0000256" key="2">
    <source>
        <dbReference type="ARBA" id="ARBA00022475"/>
    </source>
</evidence>
<keyword evidence="2" id="KW-1003">Cell membrane</keyword>
<keyword evidence="5 6" id="KW-0472">Membrane</keyword>
<evidence type="ECO:0000256" key="5">
    <source>
        <dbReference type="ARBA" id="ARBA00023136"/>
    </source>
</evidence>
<comment type="subcellular location">
    <subcellularLocation>
        <location evidence="1">Cell membrane</location>
    </subcellularLocation>
</comment>
<dbReference type="Proteomes" id="UP000824265">
    <property type="component" value="Unassembled WGS sequence"/>
</dbReference>
<proteinExistence type="predicted"/>
<feature type="transmembrane region" description="Helical" evidence="6">
    <location>
        <begin position="12"/>
        <end position="31"/>
    </location>
</feature>
<comment type="caution">
    <text evidence="7">The sequence shown here is derived from an EMBL/GenBank/DDBJ whole genome shotgun (WGS) entry which is preliminary data.</text>
</comment>
<reference evidence="7" key="2">
    <citation type="submission" date="2021-04" db="EMBL/GenBank/DDBJ databases">
        <authorList>
            <person name="Gilroy R."/>
        </authorList>
    </citation>
    <scope>NUCLEOTIDE SEQUENCE</scope>
    <source>
        <strain evidence="7">CHK195-6426</strain>
    </source>
</reference>
<organism evidence="7 8">
    <name type="scientific">Candidatus Acetatifactor stercoripullorum</name>
    <dbReference type="NCBI Taxonomy" id="2838414"/>
    <lineage>
        <taxon>Bacteria</taxon>
        <taxon>Bacillati</taxon>
        <taxon>Bacillota</taxon>
        <taxon>Clostridia</taxon>
        <taxon>Lachnospirales</taxon>
        <taxon>Lachnospiraceae</taxon>
        <taxon>Acetatifactor</taxon>
    </lineage>
</organism>
<dbReference type="GO" id="GO:0044781">
    <property type="term" value="P:bacterial-type flagellum organization"/>
    <property type="evidence" value="ECO:0007669"/>
    <property type="project" value="InterPro"/>
</dbReference>
<keyword evidence="3 6" id="KW-0812">Transmembrane</keyword>
<dbReference type="EMBL" id="DXGH01000073">
    <property type="protein sequence ID" value="HIW82569.1"/>
    <property type="molecule type" value="Genomic_DNA"/>
</dbReference>
<dbReference type="Pfam" id="PF04347">
    <property type="entry name" value="FliO"/>
    <property type="match status" value="1"/>
</dbReference>
<protein>
    <submittedName>
        <fullName evidence="7">Flagellar biosynthetic protein FliO</fullName>
    </submittedName>
</protein>
<dbReference type="AlphaFoldDB" id="A0A9D1R7W8"/>
<gene>
    <name evidence="7" type="ORF">H9742_13790</name>
</gene>
<evidence type="ECO:0000256" key="1">
    <source>
        <dbReference type="ARBA" id="ARBA00004236"/>
    </source>
</evidence>
<evidence type="ECO:0000313" key="7">
    <source>
        <dbReference type="EMBL" id="HIW82569.1"/>
    </source>
</evidence>
<evidence type="ECO:0000313" key="8">
    <source>
        <dbReference type="Proteomes" id="UP000824265"/>
    </source>
</evidence>
<sequence>MLLTGNVNSYAQFLAVLVVFVLVLGITALTTKWIANYQKQQNVTCNIEILETTRISNNKYIQLVRIGETYLAIAVCKDTVTLLGEVPKEQLKESGPKETGKPFKALLEKAMKPKE</sequence>
<dbReference type="RefSeq" id="WP_318702470.1">
    <property type="nucleotide sequence ID" value="NZ_CALWMU010000026.1"/>
</dbReference>
<evidence type="ECO:0000256" key="4">
    <source>
        <dbReference type="ARBA" id="ARBA00022989"/>
    </source>
</evidence>
<keyword evidence="7" id="KW-0969">Cilium</keyword>
<keyword evidence="7" id="KW-0966">Cell projection</keyword>